<evidence type="ECO:0000313" key="4">
    <source>
        <dbReference type="Proteomes" id="UP000765845"/>
    </source>
</evidence>
<evidence type="ECO:0000256" key="1">
    <source>
        <dbReference type="ARBA" id="ARBA00006484"/>
    </source>
</evidence>
<evidence type="ECO:0000313" key="3">
    <source>
        <dbReference type="EMBL" id="NKI19340.1"/>
    </source>
</evidence>
<protein>
    <submittedName>
        <fullName evidence="3">SDR family oxidoreductase</fullName>
    </submittedName>
</protein>
<evidence type="ECO:0000256" key="2">
    <source>
        <dbReference type="ARBA" id="ARBA00023002"/>
    </source>
</evidence>
<organism evidence="3 4">
    <name type="scientific">Spongiibacter thalassae</name>
    <dbReference type="NCBI Taxonomy" id="2721624"/>
    <lineage>
        <taxon>Bacteria</taxon>
        <taxon>Pseudomonadati</taxon>
        <taxon>Pseudomonadota</taxon>
        <taxon>Gammaproteobacteria</taxon>
        <taxon>Cellvibrionales</taxon>
        <taxon>Spongiibacteraceae</taxon>
        <taxon>Spongiibacter</taxon>
    </lineage>
</organism>
<dbReference type="CDD" id="cd05233">
    <property type="entry name" value="SDR_c"/>
    <property type="match status" value="1"/>
</dbReference>
<comment type="caution">
    <text evidence="3">The sequence shown here is derived from an EMBL/GenBank/DDBJ whole genome shotgun (WGS) entry which is preliminary data.</text>
</comment>
<dbReference type="Gene3D" id="3.40.50.720">
    <property type="entry name" value="NAD(P)-binding Rossmann-like Domain"/>
    <property type="match status" value="1"/>
</dbReference>
<sequence>MDALLDFSGQRVIITGAASGFGKLLAEGLAQRGASLVLGDINQQAVDTLAAELRAGGAKVFSQLSNVSVEEDCRRLVDTAVSEFGGLDIAINNAGVAQDFVAFEEIDSVEWNRQWAVNVGGVQQGMRYQITQMKRQGSGHILNIASMAGLGGAPGIAAYAAAKHAVVGLTRSAAMELGPLNIRVNAACPYFTLTPMVAESPSAKVNGVEAMAATLSRGCALKRLGQPQEVANAMILLLSPQNTYMTGQCVAISGGASSL</sequence>
<reference evidence="3 4" key="1">
    <citation type="submission" date="2020-04" db="EMBL/GenBank/DDBJ databases">
        <authorList>
            <person name="Yoon J."/>
        </authorList>
    </citation>
    <scope>NUCLEOTIDE SEQUENCE [LARGE SCALE GENOMIC DNA]</scope>
    <source>
        <strain evidence="3 4">KMU-166</strain>
    </source>
</reference>
<dbReference type="InterPro" id="IPR002347">
    <property type="entry name" value="SDR_fam"/>
</dbReference>
<dbReference type="SUPFAM" id="SSF51735">
    <property type="entry name" value="NAD(P)-binding Rossmann-fold domains"/>
    <property type="match status" value="1"/>
</dbReference>
<dbReference type="Proteomes" id="UP000765845">
    <property type="component" value="Unassembled WGS sequence"/>
</dbReference>
<gene>
    <name evidence="3" type="ORF">HCU74_18180</name>
</gene>
<dbReference type="PRINTS" id="PR00081">
    <property type="entry name" value="GDHRDH"/>
</dbReference>
<keyword evidence="4" id="KW-1185">Reference proteome</keyword>
<dbReference type="PROSITE" id="PS00061">
    <property type="entry name" value="ADH_SHORT"/>
    <property type="match status" value="1"/>
</dbReference>
<keyword evidence="2" id="KW-0560">Oxidoreductase</keyword>
<dbReference type="PANTHER" id="PTHR24321:SF8">
    <property type="entry name" value="ESTRADIOL 17-BETA-DEHYDROGENASE 8-RELATED"/>
    <property type="match status" value="1"/>
</dbReference>
<dbReference type="RefSeq" id="WP_168451859.1">
    <property type="nucleotide sequence ID" value="NZ_JAAWWK010000007.1"/>
</dbReference>
<comment type="similarity">
    <text evidence="1">Belongs to the short-chain dehydrogenases/reductases (SDR) family.</text>
</comment>
<dbReference type="InterPro" id="IPR020904">
    <property type="entry name" value="Sc_DH/Rdtase_CS"/>
</dbReference>
<dbReference type="Pfam" id="PF13561">
    <property type="entry name" value="adh_short_C2"/>
    <property type="match status" value="1"/>
</dbReference>
<dbReference type="PANTHER" id="PTHR24321">
    <property type="entry name" value="DEHYDROGENASES, SHORT CHAIN"/>
    <property type="match status" value="1"/>
</dbReference>
<name>A0ABX1GJC0_9GAMM</name>
<dbReference type="PRINTS" id="PR00080">
    <property type="entry name" value="SDRFAMILY"/>
</dbReference>
<proteinExistence type="inferred from homology"/>
<dbReference type="EMBL" id="JAAWWK010000007">
    <property type="protein sequence ID" value="NKI19340.1"/>
    <property type="molecule type" value="Genomic_DNA"/>
</dbReference>
<dbReference type="InterPro" id="IPR036291">
    <property type="entry name" value="NAD(P)-bd_dom_sf"/>
</dbReference>
<accession>A0ABX1GJC0</accession>